<keyword evidence="1 3" id="KW-0808">Transferase</keyword>
<dbReference type="Gene3D" id="3.40.50.2000">
    <property type="entry name" value="Glycogen Phosphorylase B"/>
    <property type="match status" value="1"/>
</dbReference>
<gene>
    <name evidence="3" type="ORF">LCPAC406_00470</name>
</gene>
<dbReference type="SUPFAM" id="SSF53756">
    <property type="entry name" value="UDP-Glycosyltransferase/glycogen phosphorylase"/>
    <property type="match status" value="1"/>
</dbReference>
<dbReference type="PANTHER" id="PTHR46401">
    <property type="entry name" value="GLYCOSYLTRANSFERASE WBBK-RELATED"/>
    <property type="match status" value="1"/>
</dbReference>
<accession>A0A481ZCR2</accession>
<reference evidence="3" key="1">
    <citation type="journal article" date="2019" name="MBio">
        <title>Virus Genomes from Deep Sea Sediments Expand the Ocean Megavirome and Support Independent Origins of Viral Gigantism.</title>
        <authorList>
            <person name="Backstrom D."/>
            <person name="Yutin N."/>
            <person name="Jorgensen S.L."/>
            <person name="Dharamshi J."/>
            <person name="Homa F."/>
            <person name="Zaremba-Niedwiedzka K."/>
            <person name="Spang A."/>
            <person name="Wolf Y.I."/>
            <person name="Koonin E.V."/>
            <person name="Ettema T.J."/>
        </authorList>
    </citation>
    <scope>NUCLEOTIDE SEQUENCE</scope>
</reference>
<name>A0A481ZCR2_9VIRU</name>
<dbReference type="GO" id="GO:0016757">
    <property type="term" value="F:glycosyltransferase activity"/>
    <property type="evidence" value="ECO:0007669"/>
    <property type="project" value="InterPro"/>
</dbReference>
<evidence type="ECO:0000259" key="2">
    <source>
        <dbReference type="Pfam" id="PF00534"/>
    </source>
</evidence>
<proteinExistence type="predicted"/>
<evidence type="ECO:0000313" key="3">
    <source>
        <dbReference type="EMBL" id="QBK93733.1"/>
    </source>
</evidence>
<sequence length="501" mass="57721">MCLGKTYTSEEAKIFGSNSFTLPALTRKSLGFTDVDKIWFQDFLVGQFTIPALIRYLKPKLVISLYDGGPLVKQLKSVRDLPVRFIPYFPIDSEFSIINKIILECSSILTMSEHSKKIMIDQGAKDVTVIPHIILPKVEQVEQVEQVNYDRIIVGTVNANHSRKRLNLVVEAFINIYNQGKKVGLLIKTTPASNEKFSTHWCKSYDIESLKNYIKMKCKDIDMSTVRFITKVLSDEELRLIYSEIDIFIHASSGEGFGLTPLEAILIGDCLPIVANNTSMPYLFGSDYFGLVKCKLYPYYHNNSQSAYKCIMKCYVSSKFSIKYRHLNISRFNTIIVIDPSGYQLEEAFKTPSKIRFDKYKPTEIIHLKNLQDLLNNVELFSNIFPFFQVLILDTQKFISEQLEMKILGNEDKAKEIWRIRKAFKADLHMCTYEDITDKITSRDGICAIPIMEDIMTKINILFNMDNKDETLTRLKSRISSICDVDMIIERLSIFIRSKMI</sequence>
<dbReference type="InterPro" id="IPR001296">
    <property type="entry name" value="Glyco_trans_1"/>
</dbReference>
<dbReference type="EMBL" id="MK500604">
    <property type="protein sequence ID" value="QBK93733.1"/>
    <property type="molecule type" value="Genomic_DNA"/>
</dbReference>
<dbReference type="Pfam" id="PF00534">
    <property type="entry name" value="Glycos_transf_1"/>
    <property type="match status" value="1"/>
</dbReference>
<protein>
    <submittedName>
        <fullName evidence="3">Glycosyltransferase</fullName>
    </submittedName>
</protein>
<dbReference type="PANTHER" id="PTHR46401:SF2">
    <property type="entry name" value="GLYCOSYLTRANSFERASE WBBK-RELATED"/>
    <property type="match status" value="1"/>
</dbReference>
<evidence type="ECO:0000256" key="1">
    <source>
        <dbReference type="ARBA" id="ARBA00022679"/>
    </source>
</evidence>
<feature type="domain" description="Glycosyl transferase family 1" evidence="2">
    <location>
        <begin position="143"/>
        <end position="280"/>
    </location>
</feature>
<organism evidence="3">
    <name type="scientific">Pithovirus LCPAC406</name>
    <dbReference type="NCBI Taxonomy" id="2506599"/>
    <lineage>
        <taxon>Viruses</taxon>
        <taxon>Pithoviruses</taxon>
    </lineage>
</organism>